<gene>
    <name evidence="4" type="ORF">B0T19DRAFT_407772</name>
</gene>
<keyword evidence="1" id="KW-0560">Oxidoreductase</keyword>
<evidence type="ECO:0000256" key="2">
    <source>
        <dbReference type="ARBA" id="ARBA00023445"/>
    </source>
</evidence>
<dbReference type="FunFam" id="3.40.50.720:FF:000426">
    <property type="entry name" value="Aldehyde reductase 2"/>
    <property type="match status" value="1"/>
</dbReference>
<dbReference type="Pfam" id="PF01370">
    <property type="entry name" value="Epimerase"/>
    <property type="match status" value="1"/>
</dbReference>
<evidence type="ECO:0000313" key="4">
    <source>
        <dbReference type="EMBL" id="KAK3335868.1"/>
    </source>
</evidence>
<reference evidence="4" key="2">
    <citation type="submission" date="2023-06" db="EMBL/GenBank/DDBJ databases">
        <authorList>
            <consortium name="Lawrence Berkeley National Laboratory"/>
            <person name="Haridas S."/>
            <person name="Hensen N."/>
            <person name="Bonometti L."/>
            <person name="Westerberg I."/>
            <person name="Brannstrom I.O."/>
            <person name="Guillou S."/>
            <person name="Cros-Aarteil S."/>
            <person name="Calhoun S."/>
            <person name="Kuo A."/>
            <person name="Mondo S."/>
            <person name="Pangilinan J."/>
            <person name="Riley R."/>
            <person name="Labutti K."/>
            <person name="Andreopoulos B."/>
            <person name="Lipzen A."/>
            <person name="Chen C."/>
            <person name="Yanf M."/>
            <person name="Daum C."/>
            <person name="Ng V."/>
            <person name="Clum A."/>
            <person name="Steindorff A."/>
            <person name="Ohm R."/>
            <person name="Martin F."/>
            <person name="Silar P."/>
            <person name="Natvig D."/>
            <person name="Lalanne C."/>
            <person name="Gautier V."/>
            <person name="Ament-Velasquez S.L."/>
            <person name="Kruys A."/>
            <person name="Hutchinson M.I."/>
            <person name="Powell A.J."/>
            <person name="Barry K."/>
            <person name="Miller A.N."/>
            <person name="Grigoriev I.V."/>
            <person name="Debuchy R."/>
            <person name="Gladieux P."/>
            <person name="Thoren M.H."/>
            <person name="Johannesson H."/>
        </authorList>
    </citation>
    <scope>NUCLEOTIDE SEQUENCE</scope>
    <source>
        <strain evidence="4">SMH4131-1</strain>
    </source>
</reference>
<dbReference type="AlphaFoldDB" id="A0AAE0MLA0"/>
<dbReference type="Proteomes" id="UP001286456">
    <property type="component" value="Unassembled WGS sequence"/>
</dbReference>
<evidence type="ECO:0000313" key="5">
    <source>
        <dbReference type="Proteomes" id="UP001286456"/>
    </source>
</evidence>
<comment type="similarity">
    <text evidence="2">Belongs to the NAD(P)-dependent epimerase/dehydratase family. Dihydroflavonol-4-reductase subfamily.</text>
</comment>
<dbReference type="InterPro" id="IPR050425">
    <property type="entry name" value="NAD(P)_dehydrat-like"/>
</dbReference>
<evidence type="ECO:0000256" key="1">
    <source>
        <dbReference type="ARBA" id="ARBA00023002"/>
    </source>
</evidence>
<feature type="domain" description="NAD-dependent epimerase/dehydratase" evidence="3">
    <location>
        <begin position="20"/>
        <end position="269"/>
    </location>
</feature>
<dbReference type="InterPro" id="IPR036291">
    <property type="entry name" value="NAD(P)-bd_dom_sf"/>
</dbReference>
<dbReference type="InterPro" id="IPR001509">
    <property type="entry name" value="Epimerase_deHydtase"/>
</dbReference>
<comment type="caution">
    <text evidence="4">The sequence shown here is derived from an EMBL/GenBank/DDBJ whole genome shotgun (WGS) entry which is preliminary data.</text>
</comment>
<evidence type="ECO:0000259" key="3">
    <source>
        <dbReference type="Pfam" id="PF01370"/>
    </source>
</evidence>
<organism evidence="4 5">
    <name type="scientific">Cercophora scortea</name>
    <dbReference type="NCBI Taxonomy" id="314031"/>
    <lineage>
        <taxon>Eukaryota</taxon>
        <taxon>Fungi</taxon>
        <taxon>Dikarya</taxon>
        <taxon>Ascomycota</taxon>
        <taxon>Pezizomycotina</taxon>
        <taxon>Sordariomycetes</taxon>
        <taxon>Sordariomycetidae</taxon>
        <taxon>Sordariales</taxon>
        <taxon>Lasiosphaeriaceae</taxon>
        <taxon>Cercophora</taxon>
    </lineage>
</organism>
<keyword evidence="5" id="KW-1185">Reference proteome</keyword>
<proteinExistence type="inferred from homology"/>
<dbReference type="PANTHER" id="PTHR10366">
    <property type="entry name" value="NAD DEPENDENT EPIMERASE/DEHYDRATASE"/>
    <property type="match status" value="1"/>
</dbReference>
<protein>
    <submittedName>
        <fullName evidence="4">NAD(P)-binding protein</fullName>
    </submittedName>
</protein>
<reference evidence="4" key="1">
    <citation type="journal article" date="2023" name="Mol. Phylogenet. Evol.">
        <title>Genome-scale phylogeny and comparative genomics of the fungal order Sordariales.</title>
        <authorList>
            <person name="Hensen N."/>
            <person name="Bonometti L."/>
            <person name="Westerberg I."/>
            <person name="Brannstrom I.O."/>
            <person name="Guillou S."/>
            <person name="Cros-Aarteil S."/>
            <person name="Calhoun S."/>
            <person name="Haridas S."/>
            <person name="Kuo A."/>
            <person name="Mondo S."/>
            <person name="Pangilinan J."/>
            <person name="Riley R."/>
            <person name="LaButti K."/>
            <person name="Andreopoulos B."/>
            <person name="Lipzen A."/>
            <person name="Chen C."/>
            <person name="Yan M."/>
            <person name="Daum C."/>
            <person name="Ng V."/>
            <person name="Clum A."/>
            <person name="Steindorff A."/>
            <person name="Ohm R.A."/>
            <person name="Martin F."/>
            <person name="Silar P."/>
            <person name="Natvig D.O."/>
            <person name="Lalanne C."/>
            <person name="Gautier V."/>
            <person name="Ament-Velasquez S.L."/>
            <person name="Kruys A."/>
            <person name="Hutchinson M.I."/>
            <person name="Powell A.J."/>
            <person name="Barry K."/>
            <person name="Miller A.N."/>
            <person name="Grigoriev I.V."/>
            <person name="Debuchy R."/>
            <person name="Gladieux P."/>
            <person name="Hiltunen Thoren M."/>
            <person name="Johannesson H."/>
        </authorList>
    </citation>
    <scope>NUCLEOTIDE SEQUENCE</scope>
    <source>
        <strain evidence="4">SMH4131-1</strain>
    </source>
</reference>
<accession>A0AAE0MLA0</accession>
<dbReference type="SUPFAM" id="SSF51735">
    <property type="entry name" value="NAD(P)-binding Rossmann-fold domains"/>
    <property type="match status" value="1"/>
</dbReference>
<name>A0AAE0MLA0_9PEZI</name>
<sequence>MFNSPIKFAQPPKIPLGSLILVTGANGLIGSHAVDQLLAAGYRVRGTVRNKQRCAWLELLFEARHGKGQFELIEVPDLAAPGAWDVPVQGVAGIVSVAGCAQLFIEDVDKAVEEDIKAFYGLLDAAKAEPAVKSFVFTSSAWAAWTPDPNVPTTVTDESWNDKAILMAEDPNLSDQEKGIAPFMAVKTKVEQACWRWVEREKPAFTFNAILPDTVMGPILDPKNQSASTAGIVRNIYRGGNLGALDVVVSQWFVDVRDTGRLYVAALNLDVTGWRVFGCAGRFSWNKVLDILKSLYPEKKDFVELADYGWDQTDTQTEKPLALLRAVGQEEWTSLEQSIKDLAESFLSA</sequence>
<dbReference type="Gene3D" id="3.40.50.720">
    <property type="entry name" value="NAD(P)-binding Rossmann-like Domain"/>
    <property type="match status" value="1"/>
</dbReference>
<dbReference type="GO" id="GO:0016616">
    <property type="term" value="F:oxidoreductase activity, acting on the CH-OH group of donors, NAD or NADP as acceptor"/>
    <property type="evidence" value="ECO:0007669"/>
    <property type="project" value="TreeGrafter"/>
</dbReference>
<dbReference type="EMBL" id="JAUEPO010000001">
    <property type="protein sequence ID" value="KAK3335868.1"/>
    <property type="molecule type" value="Genomic_DNA"/>
</dbReference>
<dbReference type="PANTHER" id="PTHR10366:SF562">
    <property type="entry name" value="ALDEHYDE REDUCTASE II (AFU_ORTHOLOGUE AFUA_1G11360)"/>
    <property type="match status" value="1"/>
</dbReference>